<keyword evidence="2" id="KW-1185">Reference proteome</keyword>
<reference evidence="1" key="1">
    <citation type="submission" date="2020-12" db="EMBL/GenBank/DDBJ databases">
        <title>Desulfobium dissulfuricans gen. nov., sp. nov., a novel mesophilic, sulfate-reducing bacterium isolated from a deep-sea hydrothermal vent.</title>
        <authorList>
            <person name="Hashimoto Y."/>
            <person name="Tame A."/>
            <person name="Sawayama S."/>
            <person name="Miyazaki J."/>
            <person name="Takai K."/>
            <person name="Nakagawa S."/>
        </authorList>
    </citation>
    <scope>NUCLEOTIDE SEQUENCE</scope>
    <source>
        <strain evidence="1">GF1</strain>
    </source>
</reference>
<sequence length="74" mass="8485">MEPTTIGTEAQALQAVEEWKKEPVPVQLRNLRLAIESLELSQMYYEQKENDQGVRRAERCIAILRARTDGLQNG</sequence>
<protein>
    <submittedName>
        <fullName evidence="1">Uncharacterized protein</fullName>
    </submittedName>
</protein>
<dbReference type="Proteomes" id="UP001063350">
    <property type="component" value="Chromosome"/>
</dbReference>
<proteinExistence type="predicted"/>
<dbReference type="RefSeq" id="WP_267928106.1">
    <property type="nucleotide sequence ID" value="NZ_AP024233.1"/>
</dbReference>
<dbReference type="AlphaFoldDB" id="A0A915XJQ3"/>
<dbReference type="KEGG" id="ddu:GF1_05640"/>
<evidence type="ECO:0000313" key="1">
    <source>
        <dbReference type="EMBL" id="BCO08188.1"/>
    </source>
</evidence>
<evidence type="ECO:0000313" key="2">
    <source>
        <dbReference type="Proteomes" id="UP001063350"/>
    </source>
</evidence>
<organism evidence="1 2">
    <name type="scientific">Desulfolithobacter dissulfuricans</name>
    <dbReference type="NCBI Taxonomy" id="2795293"/>
    <lineage>
        <taxon>Bacteria</taxon>
        <taxon>Pseudomonadati</taxon>
        <taxon>Thermodesulfobacteriota</taxon>
        <taxon>Desulfobulbia</taxon>
        <taxon>Desulfobulbales</taxon>
        <taxon>Desulfobulbaceae</taxon>
        <taxon>Desulfolithobacter</taxon>
    </lineage>
</organism>
<dbReference type="EMBL" id="AP024233">
    <property type="protein sequence ID" value="BCO08188.1"/>
    <property type="molecule type" value="Genomic_DNA"/>
</dbReference>
<accession>A0A915XJQ3</accession>
<name>A0A915XJQ3_9BACT</name>
<gene>
    <name evidence="1" type="ORF">GF1_05640</name>
</gene>